<dbReference type="AlphaFoldDB" id="A0AAE1I2V0"/>
<protein>
    <submittedName>
        <fullName evidence="4">Protein ALP1-like</fullName>
    </submittedName>
</protein>
<proteinExistence type="predicted"/>
<dbReference type="Proteomes" id="UP001219518">
    <property type="component" value="Unassembled WGS sequence"/>
</dbReference>
<evidence type="ECO:0000256" key="2">
    <source>
        <dbReference type="ARBA" id="ARBA00022723"/>
    </source>
</evidence>
<dbReference type="Pfam" id="PF13359">
    <property type="entry name" value="DDE_Tnp_4"/>
    <property type="match status" value="1"/>
</dbReference>
<gene>
    <name evidence="4" type="ORF">KUF71_011336</name>
</gene>
<reference evidence="4" key="2">
    <citation type="journal article" date="2023" name="BMC Genomics">
        <title>Pest status, molecular evolution, and epigenetic factors derived from the genome assembly of Frankliniella fusca, a thysanopteran phytovirus vector.</title>
        <authorList>
            <person name="Catto M.A."/>
            <person name="Labadie P.E."/>
            <person name="Jacobson A.L."/>
            <person name="Kennedy G.G."/>
            <person name="Srinivasan R."/>
            <person name="Hunt B.G."/>
        </authorList>
    </citation>
    <scope>NUCLEOTIDE SEQUENCE</scope>
    <source>
        <strain evidence="4">PL_HMW_Pooled</strain>
    </source>
</reference>
<reference evidence="4" key="1">
    <citation type="submission" date="2021-07" db="EMBL/GenBank/DDBJ databases">
        <authorList>
            <person name="Catto M.A."/>
            <person name="Jacobson A."/>
            <person name="Kennedy G."/>
            <person name="Labadie P."/>
            <person name="Hunt B.G."/>
            <person name="Srinivasan R."/>
        </authorList>
    </citation>
    <scope>NUCLEOTIDE SEQUENCE</scope>
    <source>
        <strain evidence="4">PL_HMW_Pooled</strain>
        <tissue evidence="4">Head</tissue>
    </source>
</reference>
<evidence type="ECO:0000259" key="3">
    <source>
        <dbReference type="Pfam" id="PF13359"/>
    </source>
</evidence>
<dbReference type="EMBL" id="JAHWGI010001434">
    <property type="protein sequence ID" value="KAK3932008.1"/>
    <property type="molecule type" value="Genomic_DNA"/>
</dbReference>
<dbReference type="InterPro" id="IPR027806">
    <property type="entry name" value="HARBI1_dom"/>
</dbReference>
<organism evidence="4 5">
    <name type="scientific">Frankliniella fusca</name>
    <dbReference type="NCBI Taxonomy" id="407009"/>
    <lineage>
        <taxon>Eukaryota</taxon>
        <taxon>Metazoa</taxon>
        <taxon>Ecdysozoa</taxon>
        <taxon>Arthropoda</taxon>
        <taxon>Hexapoda</taxon>
        <taxon>Insecta</taxon>
        <taxon>Pterygota</taxon>
        <taxon>Neoptera</taxon>
        <taxon>Paraneoptera</taxon>
        <taxon>Thysanoptera</taxon>
        <taxon>Terebrantia</taxon>
        <taxon>Thripoidea</taxon>
        <taxon>Thripidae</taxon>
        <taxon>Frankliniella</taxon>
    </lineage>
</organism>
<evidence type="ECO:0000313" key="5">
    <source>
        <dbReference type="Proteomes" id="UP001219518"/>
    </source>
</evidence>
<dbReference type="GO" id="GO:0046872">
    <property type="term" value="F:metal ion binding"/>
    <property type="evidence" value="ECO:0007669"/>
    <property type="project" value="UniProtKB-KW"/>
</dbReference>
<comment type="caution">
    <text evidence="4">The sequence shown here is derived from an EMBL/GenBank/DDBJ whole genome shotgun (WGS) entry which is preliminary data.</text>
</comment>
<comment type="cofactor">
    <cofactor evidence="1">
        <name>a divalent metal cation</name>
        <dbReference type="ChEBI" id="CHEBI:60240"/>
    </cofactor>
</comment>
<name>A0AAE1I2V0_9NEOP</name>
<keyword evidence="5" id="KW-1185">Reference proteome</keyword>
<keyword evidence="2" id="KW-0479">Metal-binding</keyword>
<feature type="domain" description="DDE Tnp4" evidence="3">
    <location>
        <begin position="4"/>
        <end position="85"/>
    </location>
</feature>
<sequence>MLSDGEHLIADSGYVLTDKMITPYRNNGHLVDSHRYFNYLLSQCRATVERCNGHLKMRMQRLGKLFCKSMNATNMHLAACAVIHNFILLGGEEMGGIVMENRTPTINVFEAINAGRDAGMQKQENIRRMLAERLAMYDV</sequence>
<evidence type="ECO:0000313" key="4">
    <source>
        <dbReference type="EMBL" id="KAK3932008.1"/>
    </source>
</evidence>
<accession>A0AAE1I2V0</accession>
<evidence type="ECO:0000256" key="1">
    <source>
        <dbReference type="ARBA" id="ARBA00001968"/>
    </source>
</evidence>